<keyword evidence="2 4" id="KW-0472">Membrane</keyword>
<evidence type="ECO:0000313" key="7">
    <source>
        <dbReference type="Proteomes" id="UP000472265"/>
    </source>
</evidence>
<dbReference type="InterPro" id="IPR050504">
    <property type="entry name" value="IgSF_BTN/MOG"/>
</dbReference>
<keyword evidence="7" id="KW-1185">Reference proteome</keyword>
<dbReference type="InParanoid" id="A0A671TQN7"/>
<name>A0A671TQN7_SPAAU</name>
<reference evidence="6" key="3">
    <citation type="submission" date="2025-09" db="UniProtKB">
        <authorList>
            <consortium name="Ensembl"/>
        </authorList>
    </citation>
    <scope>IDENTIFICATION</scope>
</reference>
<evidence type="ECO:0000256" key="1">
    <source>
        <dbReference type="ARBA" id="ARBA00004370"/>
    </source>
</evidence>
<dbReference type="GO" id="GO:0050852">
    <property type="term" value="P:T cell receptor signaling pathway"/>
    <property type="evidence" value="ECO:0007669"/>
    <property type="project" value="TreeGrafter"/>
</dbReference>
<keyword evidence="4" id="KW-0812">Transmembrane</keyword>
<evidence type="ECO:0000256" key="2">
    <source>
        <dbReference type="ARBA" id="ARBA00023136"/>
    </source>
</evidence>
<feature type="chain" id="PRO_5045074705" description="Ig-like domain-containing protein" evidence="5">
    <location>
        <begin position="24"/>
        <end position="266"/>
    </location>
</feature>
<reference evidence="6" key="1">
    <citation type="submission" date="2021-04" db="EMBL/GenBank/DDBJ databases">
        <authorList>
            <consortium name="Wellcome Sanger Institute Data Sharing"/>
        </authorList>
    </citation>
    <scope>NUCLEOTIDE SEQUENCE [LARGE SCALE GENOMIC DNA]</scope>
</reference>
<dbReference type="AlphaFoldDB" id="A0A671TQN7"/>
<organism evidence="6 7">
    <name type="scientific">Sparus aurata</name>
    <name type="common">Gilthead sea bream</name>
    <dbReference type="NCBI Taxonomy" id="8175"/>
    <lineage>
        <taxon>Eukaryota</taxon>
        <taxon>Metazoa</taxon>
        <taxon>Chordata</taxon>
        <taxon>Craniata</taxon>
        <taxon>Vertebrata</taxon>
        <taxon>Euteleostomi</taxon>
        <taxon>Actinopterygii</taxon>
        <taxon>Neopterygii</taxon>
        <taxon>Teleostei</taxon>
        <taxon>Neoteleostei</taxon>
        <taxon>Acanthomorphata</taxon>
        <taxon>Eupercaria</taxon>
        <taxon>Spariformes</taxon>
        <taxon>Sparidae</taxon>
        <taxon>Sparus</taxon>
    </lineage>
</organism>
<dbReference type="PANTHER" id="PTHR24100">
    <property type="entry name" value="BUTYROPHILIN"/>
    <property type="match status" value="1"/>
</dbReference>
<accession>A0A671TQN7</accession>
<dbReference type="Proteomes" id="UP000472265">
    <property type="component" value="Chromosome 10"/>
</dbReference>
<evidence type="ECO:0000313" key="6">
    <source>
        <dbReference type="Ensembl" id="ENSSAUP00010003580.1"/>
    </source>
</evidence>
<dbReference type="Gene3D" id="2.60.40.10">
    <property type="entry name" value="Immunoglobulins"/>
    <property type="match status" value="1"/>
</dbReference>
<reference evidence="6" key="2">
    <citation type="submission" date="2025-08" db="UniProtKB">
        <authorList>
            <consortium name="Ensembl"/>
        </authorList>
    </citation>
    <scope>IDENTIFICATION</scope>
</reference>
<dbReference type="GO" id="GO:0009897">
    <property type="term" value="C:external side of plasma membrane"/>
    <property type="evidence" value="ECO:0007669"/>
    <property type="project" value="TreeGrafter"/>
</dbReference>
<dbReference type="Ensembl" id="ENSSAUT00010003872.1">
    <property type="protein sequence ID" value="ENSSAUP00010003580.1"/>
    <property type="gene ID" value="ENSSAUG00010001892.1"/>
</dbReference>
<evidence type="ECO:0000256" key="5">
    <source>
        <dbReference type="SAM" id="SignalP"/>
    </source>
</evidence>
<dbReference type="GO" id="GO:0001817">
    <property type="term" value="P:regulation of cytokine production"/>
    <property type="evidence" value="ECO:0007669"/>
    <property type="project" value="TreeGrafter"/>
</dbReference>
<evidence type="ECO:0000256" key="4">
    <source>
        <dbReference type="SAM" id="Phobius"/>
    </source>
</evidence>
<dbReference type="InterPro" id="IPR013783">
    <property type="entry name" value="Ig-like_fold"/>
</dbReference>
<feature type="transmembrane region" description="Helical" evidence="4">
    <location>
        <begin position="175"/>
        <end position="199"/>
    </location>
</feature>
<dbReference type="InterPro" id="IPR036179">
    <property type="entry name" value="Ig-like_dom_sf"/>
</dbReference>
<dbReference type="SUPFAM" id="SSF48726">
    <property type="entry name" value="Immunoglobulin"/>
    <property type="match status" value="1"/>
</dbReference>
<keyword evidence="5" id="KW-0732">Signal</keyword>
<keyword evidence="4" id="KW-1133">Transmembrane helix</keyword>
<sequence length="266" mass="30073">MYLMTFIITCSCLLFSFTCTLVGDDVLLPCHLEPAVNGRLLFEKQNPSFFLRTRVFLDELQRGNVSMKIFSVKLSDAGTYKCSLPAMKKEADVQLIVGTSKGRMGSFYPAISPLTTFEWKLEWISVTQILVYTYFILFYSLLRNKVFTDDTKTGSLIEIFVSPGQSDVIGFHSTVIVIIAVIAVIAVITASALVIYLVLFNGKFLKNRKISKSHISSLFISPVCLKTLLQLITFKTTLYSDRYLLFLFGHYCHKNKSQLSVTIDQM</sequence>
<evidence type="ECO:0000256" key="3">
    <source>
        <dbReference type="ARBA" id="ARBA00023319"/>
    </source>
</evidence>
<proteinExistence type="predicted"/>
<comment type="subcellular location">
    <subcellularLocation>
        <location evidence="1">Membrane</location>
    </subcellularLocation>
</comment>
<protein>
    <recommendedName>
        <fullName evidence="8">Ig-like domain-containing protein</fullName>
    </recommendedName>
</protein>
<keyword evidence="3" id="KW-0393">Immunoglobulin domain</keyword>
<dbReference type="GO" id="GO:0005102">
    <property type="term" value="F:signaling receptor binding"/>
    <property type="evidence" value="ECO:0007669"/>
    <property type="project" value="TreeGrafter"/>
</dbReference>
<dbReference type="GeneTree" id="ENSGT01120000272639"/>
<feature type="signal peptide" evidence="5">
    <location>
        <begin position="1"/>
        <end position="23"/>
    </location>
</feature>
<evidence type="ECO:0008006" key="8">
    <source>
        <dbReference type="Google" id="ProtNLM"/>
    </source>
</evidence>